<evidence type="ECO:0000313" key="3">
    <source>
        <dbReference type="Proteomes" id="UP000822476"/>
    </source>
</evidence>
<comment type="caution">
    <text evidence="2">The sequence shown here is derived from an EMBL/GenBank/DDBJ whole genome shotgun (WGS) entry which is preliminary data.</text>
</comment>
<dbReference type="GO" id="GO:0006886">
    <property type="term" value="P:intracellular protein transport"/>
    <property type="evidence" value="ECO:0007669"/>
    <property type="project" value="InterPro"/>
</dbReference>
<dbReference type="GO" id="GO:0000139">
    <property type="term" value="C:Golgi membrane"/>
    <property type="evidence" value="ECO:0007669"/>
    <property type="project" value="TreeGrafter"/>
</dbReference>
<dbReference type="SUPFAM" id="SSF82171">
    <property type="entry name" value="DPP6 N-terminal domain-like"/>
    <property type="match status" value="1"/>
</dbReference>
<accession>A0A8S9Y911</accession>
<dbReference type="InterPro" id="IPR024977">
    <property type="entry name" value="Apc4-like_WD40_dom"/>
</dbReference>
<dbReference type="Gene3D" id="2.130.10.10">
    <property type="entry name" value="YVTN repeat-like/Quinoprotein amine dehydrogenase"/>
    <property type="match status" value="1"/>
</dbReference>
<evidence type="ECO:0000259" key="1">
    <source>
        <dbReference type="Pfam" id="PF12894"/>
    </source>
</evidence>
<dbReference type="GO" id="GO:0005829">
    <property type="term" value="C:cytosol"/>
    <property type="evidence" value="ECO:0007669"/>
    <property type="project" value="TreeGrafter"/>
</dbReference>
<dbReference type="GO" id="GO:0034066">
    <property type="term" value="C:Ric1-Rgp1 guanyl-nucleotide exchange factor complex"/>
    <property type="evidence" value="ECO:0007669"/>
    <property type="project" value="InterPro"/>
</dbReference>
<gene>
    <name evidence="2" type="ORF">EG68_11979</name>
</gene>
<protein>
    <recommendedName>
        <fullName evidence="1">Anaphase-promoting complex subunit 4-like WD40 domain-containing protein</fullName>
    </recommendedName>
</protein>
<dbReference type="InterPro" id="IPR040096">
    <property type="entry name" value="Ric1"/>
</dbReference>
<feature type="domain" description="Anaphase-promoting complex subunit 4-like WD40" evidence="1">
    <location>
        <begin position="18"/>
        <end position="90"/>
    </location>
</feature>
<feature type="non-terminal residue" evidence="2">
    <location>
        <position position="1"/>
    </location>
</feature>
<proteinExistence type="predicted"/>
<name>A0A8S9Y911_9TREM</name>
<dbReference type="GO" id="GO:0042147">
    <property type="term" value="P:retrograde transport, endosome to Golgi"/>
    <property type="evidence" value="ECO:0007669"/>
    <property type="project" value="TreeGrafter"/>
</dbReference>
<keyword evidence="3" id="KW-1185">Reference proteome</keyword>
<organism evidence="2 3">
    <name type="scientific">Paragonimus skrjabini miyazakii</name>
    <dbReference type="NCBI Taxonomy" id="59628"/>
    <lineage>
        <taxon>Eukaryota</taxon>
        <taxon>Metazoa</taxon>
        <taxon>Spiralia</taxon>
        <taxon>Lophotrochozoa</taxon>
        <taxon>Platyhelminthes</taxon>
        <taxon>Trematoda</taxon>
        <taxon>Digenea</taxon>
        <taxon>Plagiorchiida</taxon>
        <taxon>Troglotremata</taxon>
        <taxon>Troglotrematidae</taxon>
        <taxon>Paragonimus</taxon>
    </lineage>
</organism>
<dbReference type="InterPro" id="IPR015943">
    <property type="entry name" value="WD40/YVTN_repeat-like_dom_sf"/>
</dbReference>
<evidence type="ECO:0000313" key="2">
    <source>
        <dbReference type="EMBL" id="KAF7232406.1"/>
    </source>
</evidence>
<dbReference type="AlphaFoldDB" id="A0A8S9Y911"/>
<reference evidence="2" key="1">
    <citation type="submission" date="2019-07" db="EMBL/GenBank/DDBJ databases">
        <title>Annotation for the trematode Paragonimus miyazaki's.</title>
        <authorList>
            <person name="Choi Y.-J."/>
        </authorList>
    </citation>
    <scope>NUCLEOTIDE SEQUENCE</scope>
    <source>
        <strain evidence="2">Japan</strain>
    </source>
</reference>
<dbReference type="EMBL" id="JTDE01021832">
    <property type="protein sequence ID" value="KAF7232406.1"/>
    <property type="molecule type" value="Genomic_DNA"/>
</dbReference>
<dbReference type="Proteomes" id="UP000822476">
    <property type="component" value="Unassembled WGS sequence"/>
</dbReference>
<dbReference type="PANTHER" id="PTHR22746:SF10">
    <property type="entry name" value="GUANINE NUCLEOTIDE EXCHANGE FACTOR SUBUNIT RIC1"/>
    <property type="match status" value="1"/>
</dbReference>
<sequence>YSKTRRESDLNIYCQSVEWAPTLEGLLAILSTGDTALQRIKENEHTNWMLDGIRDASNLVGSVTGLAWSPDGYTLAVAWANCGWALWSVFGGLLHTSLGERIGLADRVRLSHLAWSASGYHLLGFLSFEPSKRYEHCVPVDKIAMADPHSVSTHQHPVSSIEKHKTTQDVSLRDVHLAVFHIARSSLTVNPTLVSILFVVL</sequence>
<dbReference type="OrthoDB" id="67540at2759"/>
<dbReference type="Pfam" id="PF12894">
    <property type="entry name" value="ANAPC4_WD40"/>
    <property type="match status" value="1"/>
</dbReference>
<dbReference type="PANTHER" id="PTHR22746">
    <property type="entry name" value="RAB6A-GEF COMPLEX PARTNER PROTEIN 1"/>
    <property type="match status" value="1"/>
</dbReference>